<dbReference type="AlphaFoldDB" id="A0A0A9C0S4"/>
<name>A0A0A9C0S4_ARUDO</name>
<proteinExistence type="predicted"/>
<protein>
    <submittedName>
        <fullName evidence="1">Uncharacterized protein</fullName>
    </submittedName>
</protein>
<reference evidence="1" key="2">
    <citation type="journal article" date="2015" name="Data Brief">
        <title>Shoot transcriptome of the giant reed, Arundo donax.</title>
        <authorList>
            <person name="Barrero R.A."/>
            <person name="Guerrero F.D."/>
            <person name="Moolhuijzen P."/>
            <person name="Goolsby J.A."/>
            <person name="Tidwell J."/>
            <person name="Bellgard S.E."/>
            <person name="Bellgard M.I."/>
        </authorList>
    </citation>
    <scope>NUCLEOTIDE SEQUENCE</scope>
    <source>
        <tissue evidence="1">Shoot tissue taken approximately 20 cm above the soil surface</tissue>
    </source>
</reference>
<organism evidence="1">
    <name type="scientific">Arundo donax</name>
    <name type="common">Giant reed</name>
    <name type="synonym">Donax arundinaceus</name>
    <dbReference type="NCBI Taxonomy" id="35708"/>
    <lineage>
        <taxon>Eukaryota</taxon>
        <taxon>Viridiplantae</taxon>
        <taxon>Streptophyta</taxon>
        <taxon>Embryophyta</taxon>
        <taxon>Tracheophyta</taxon>
        <taxon>Spermatophyta</taxon>
        <taxon>Magnoliopsida</taxon>
        <taxon>Liliopsida</taxon>
        <taxon>Poales</taxon>
        <taxon>Poaceae</taxon>
        <taxon>PACMAD clade</taxon>
        <taxon>Arundinoideae</taxon>
        <taxon>Arundineae</taxon>
        <taxon>Arundo</taxon>
    </lineage>
</organism>
<accession>A0A0A9C0S4</accession>
<sequence>MDERSGPRNVGCSSITTKTAQRLFRCHELILASCYQC</sequence>
<reference evidence="1" key="1">
    <citation type="submission" date="2014-09" db="EMBL/GenBank/DDBJ databases">
        <authorList>
            <person name="Magalhaes I.L.F."/>
            <person name="Oliveira U."/>
            <person name="Santos F.R."/>
            <person name="Vidigal T.H.D.A."/>
            <person name="Brescovit A.D."/>
            <person name="Santos A.J."/>
        </authorList>
    </citation>
    <scope>NUCLEOTIDE SEQUENCE</scope>
    <source>
        <tissue evidence="1">Shoot tissue taken approximately 20 cm above the soil surface</tissue>
    </source>
</reference>
<evidence type="ECO:0000313" key="1">
    <source>
        <dbReference type="EMBL" id="JAD67015.1"/>
    </source>
</evidence>
<dbReference type="EMBL" id="GBRH01230880">
    <property type="protein sequence ID" value="JAD67015.1"/>
    <property type="molecule type" value="Transcribed_RNA"/>
</dbReference>